<accession>A0A2U1PL48</accession>
<dbReference type="STRING" id="35608.A0A2U1PL48"/>
<dbReference type="OrthoDB" id="1718556at2759"/>
<reference evidence="1 2" key="1">
    <citation type="journal article" date="2018" name="Mol. Plant">
        <title>The genome of Artemisia annua provides insight into the evolution of Asteraceae family and artemisinin biosynthesis.</title>
        <authorList>
            <person name="Shen Q."/>
            <person name="Zhang L."/>
            <person name="Liao Z."/>
            <person name="Wang S."/>
            <person name="Yan T."/>
            <person name="Shi P."/>
            <person name="Liu M."/>
            <person name="Fu X."/>
            <person name="Pan Q."/>
            <person name="Wang Y."/>
            <person name="Lv Z."/>
            <person name="Lu X."/>
            <person name="Zhang F."/>
            <person name="Jiang W."/>
            <person name="Ma Y."/>
            <person name="Chen M."/>
            <person name="Hao X."/>
            <person name="Li L."/>
            <person name="Tang Y."/>
            <person name="Lv G."/>
            <person name="Zhou Y."/>
            <person name="Sun X."/>
            <person name="Brodelius P.E."/>
            <person name="Rose J.K.C."/>
            <person name="Tang K."/>
        </authorList>
    </citation>
    <scope>NUCLEOTIDE SEQUENCE [LARGE SCALE GENOMIC DNA]</scope>
    <source>
        <strain evidence="2">cv. Huhao1</strain>
        <tissue evidence="1">Leaf</tissue>
    </source>
</reference>
<dbReference type="Gene3D" id="1.25.40.470">
    <property type="match status" value="1"/>
</dbReference>
<dbReference type="Proteomes" id="UP000245207">
    <property type="component" value="Unassembled WGS sequence"/>
</dbReference>
<evidence type="ECO:0000313" key="1">
    <source>
        <dbReference type="EMBL" id="PWA86459.1"/>
    </source>
</evidence>
<evidence type="ECO:0000313" key="2">
    <source>
        <dbReference type="Proteomes" id="UP000245207"/>
    </source>
</evidence>
<keyword evidence="2" id="KW-1185">Reference proteome</keyword>
<protein>
    <submittedName>
        <fullName evidence="1">Coatomer subunit alpha-1</fullName>
    </submittedName>
</protein>
<proteinExistence type="predicted"/>
<dbReference type="AlphaFoldDB" id="A0A2U1PL48"/>
<gene>
    <name evidence="1" type="ORF">CTI12_AA140490</name>
</gene>
<dbReference type="EMBL" id="PKPP01001015">
    <property type="protein sequence ID" value="PWA86459.1"/>
    <property type="molecule type" value="Genomic_DNA"/>
</dbReference>
<organism evidence="1 2">
    <name type="scientific">Artemisia annua</name>
    <name type="common">Sweet wormwood</name>
    <dbReference type="NCBI Taxonomy" id="35608"/>
    <lineage>
        <taxon>Eukaryota</taxon>
        <taxon>Viridiplantae</taxon>
        <taxon>Streptophyta</taxon>
        <taxon>Embryophyta</taxon>
        <taxon>Tracheophyta</taxon>
        <taxon>Spermatophyta</taxon>
        <taxon>Magnoliopsida</taxon>
        <taxon>eudicotyledons</taxon>
        <taxon>Gunneridae</taxon>
        <taxon>Pentapetalae</taxon>
        <taxon>asterids</taxon>
        <taxon>campanulids</taxon>
        <taxon>Asterales</taxon>
        <taxon>Asteraceae</taxon>
        <taxon>Asteroideae</taxon>
        <taxon>Anthemideae</taxon>
        <taxon>Artemisiinae</taxon>
        <taxon>Artemisia</taxon>
    </lineage>
</organism>
<sequence>MPTLNKNSTRTGNVYDSCYLSFHYTYWVKANRWKTIGIRPVAKTVVNLQQIFLGWKTVATFFSPLEIRCNLNFHGALTLRDQRTKNFERLSFLYLITGNTEKLAKMLKIAEVKNDVMGQFHNALYNGVMKRYVLLQIVLQLMQVNS</sequence>
<comment type="caution">
    <text evidence="1">The sequence shown here is derived from an EMBL/GenBank/DDBJ whole genome shotgun (WGS) entry which is preliminary data.</text>
</comment>
<name>A0A2U1PL48_ARTAN</name>